<feature type="domain" description="4Fe-4S ferredoxin-type" evidence="1">
    <location>
        <begin position="4"/>
        <end position="33"/>
    </location>
</feature>
<evidence type="ECO:0000313" key="3">
    <source>
        <dbReference type="Proteomes" id="UP001209229"/>
    </source>
</evidence>
<proteinExistence type="predicted"/>
<dbReference type="InterPro" id="IPR052911">
    <property type="entry name" value="Corrinoid_activation_enz"/>
</dbReference>
<organism evidence="2 3">
    <name type="scientific">Plebeiibacterium sediminum</name>
    <dbReference type="NCBI Taxonomy" id="2992112"/>
    <lineage>
        <taxon>Bacteria</taxon>
        <taxon>Pseudomonadati</taxon>
        <taxon>Bacteroidota</taxon>
        <taxon>Bacteroidia</taxon>
        <taxon>Marinilabiliales</taxon>
        <taxon>Marinilabiliaceae</taxon>
        <taxon>Plebeiibacterium</taxon>
    </lineage>
</organism>
<evidence type="ECO:0000259" key="1">
    <source>
        <dbReference type="PROSITE" id="PS51379"/>
    </source>
</evidence>
<dbReference type="RefSeq" id="WP_301191711.1">
    <property type="nucleotide sequence ID" value="NZ_JAPDPJ010000045.1"/>
</dbReference>
<feature type="domain" description="4Fe-4S ferredoxin-type" evidence="1">
    <location>
        <begin position="34"/>
        <end position="63"/>
    </location>
</feature>
<dbReference type="Gene3D" id="3.30.70.20">
    <property type="match status" value="1"/>
</dbReference>
<dbReference type="EMBL" id="JAPDPJ010000045">
    <property type="protein sequence ID" value="MCW3788150.1"/>
    <property type="molecule type" value="Genomic_DNA"/>
</dbReference>
<dbReference type="SUPFAM" id="SSF54862">
    <property type="entry name" value="4Fe-4S ferredoxins"/>
    <property type="match status" value="1"/>
</dbReference>
<keyword evidence="3" id="KW-1185">Reference proteome</keyword>
<dbReference type="PANTHER" id="PTHR42895">
    <property type="entry name" value="IRON-SULFUR CLUSTER-BINDING PROTEIN-RELATED"/>
    <property type="match status" value="1"/>
</dbReference>
<evidence type="ECO:0000313" key="2">
    <source>
        <dbReference type="EMBL" id="MCW3788150.1"/>
    </source>
</evidence>
<sequence>MERDIIKINEDLCNGCGQCVPGCHEGALQIIDGKARLISDLMCDGLGACLGHCPQGAMEIERREAEAYDEVKVMAQMVAKGKNTVIAHLKHLKDHNEIGFLKEAMGYLKANQDKYDFDLQEIINVMHNKVEVKPMGHHGGGCPGSQSQEIKRGGFSLATESNATEQPSELRQWPVQMHLINPAASFFKEADMVLAADCVPFAMGNFHQKFLKNKVLANACPKLDDGMEIYLNKLVSLIDDARINSLTVVIMQVPCCGGLMNLAQQALNKASRKIPIKRAIISIEGEVLSEEWV</sequence>
<reference evidence="2" key="1">
    <citation type="submission" date="2022-10" db="EMBL/GenBank/DDBJ databases">
        <authorList>
            <person name="Yu W.X."/>
        </authorList>
    </citation>
    <scope>NUCLEOTIDE SEQUENCE</scope>
    <source>
        <strain evidence="2">AAT</strain>
    </source>
</reference>
<comment type="caution">
    <text evidence="2">The sequence shown here is derived from an EMBL/GenBank/DDBJ whole genome shotgun (WGS) entry which is preliminary data.</text>
</comment>
<protein>
    <submittedName>
        <fullName evidence="2">4Fe-4S binding protein</fullName>
    </submittedName>
</protein>
<dbReference type="InterPro" id="IPR017896">
    <property type="entry name" value="4Fe4S_Fe-S-bd"/>
</dbReference>
<dbReference type="AlphaFoldDB" id="A0AAE3M7B5"/>
<dbReference type="PROSITE" id="PS51379">
    <property type="entry name" value="4FE4S_FER_2"/>
    <property type="match status" value="2"/>
</dbReference>
<gene>
    <name evidence="2" type="ORF">OM075_16885</name>
</gene>
<accession>A0AAE3M7B5</accession>
<name>A0AAE3M7B5_9BACT</name>
<dbReference type="Pfam" id="PF13237">
    <property type="entry name" value="Fer4_10"/>
    <property type="match status" value="1"/>
</dbReference>
<dbReference type="Proteomes" id="UP001209229">
    <property type="component" value="Unassembled WGS sequence"/>
</dbReference>
<dbReference type="PANTHER" id="PTHR42895:SF1">
    <property type="entry name" value="IRON-SULFUR CLUSTER PROTEIN"/>
    <property type="match status" value="1"/>
</dbReference>